<dbReference type="Proteomes" id="UP000594638">
    <property type="component" value="Unassembled WGS sequence"/>
</dbReference>
<dbReference type="Pfam" id="PF07714">
    <property type="entry name" value="PK_Tyr_Ser-Thr"/>
    <property type="match status" value="1"/>
</dbReference>
<protein>
    <submittedName>
        <fullName evidence="17">Receptor kinase At4g00960</fullName>
    </submittedName>
</protein>
<dbReference type="SMART" id="SM00220">
    <property type="entry name" value="S_TKc"/>
    <property type="match status" value="1"/>
</dbReference>
<evidence type="ECO:0000256" key="11">
    <source>
        <dbReference type="ARBA" id="ARBA00023136"/>
    </source>
</evidence>
<evidence type="ECO:0000256" key="3">
    <source>
        <dbReference type="ARBA" id="ARBA00022679"/>
    </source>
</evidence>
<dbReference type="GO" id="GO:0005886">
    <property type="term" value="C:plasma membrane"/>
    <property type="evidence" value="ECO:0007669"/>
    <property type="project" value="TreeGrafter"/>
</dbReference>
<keyword evidence="13" id="KW-0325">Glycoprotein</keyword>
<evidence type="ECO:0000256" key="9">
    <source>
        <dbReference type="ARBA" id="ARBA00022840"/>
    </source>
</evidence>
<evidence type="ECO:0000256" key="4">
    <source>
        <dbReference type="ARBA" id="ARBA00022692"/>
    </source>
</evidence>
<evidence type="ECO:0000256" key="13">
    <source>
        <dbReference type="ARBA" id="ARBA00023180"/>
    </source>
</evidence>
<dbReference type="AlphaFoldDB" id="A0A8S0UKS5"/>
<evidence type="ECO:0000256" key="7">
    <source>
        <dbReference type="ARBA" id="ARBA00022741"/>
    </source>
</evidence>
<dbReference type="OrthoDB" id="4062651at2759"/>
<feature type="transmembrane region" description="Helical" evidence="15">
    <location>
        <begin position="30"/>
        <end position="51"/>
    </location>
</feature>
<organism evidence="17 18">
    <name type="scientific">Olea europaea subsp. europaea</name>
    <dbReference type="NCBI Taxonomy" id="158383"/>
    <lineage>
        <taxon>Eukaryota</taxon>
        <taxon>Viridiplantae</taxon>
        <taxon>Streptophyta</taxon>
        <taxon>Embryophyta</taxon>
        <taxon>Tracheophyta</taxon>
        <taxon>Spermatophyta</taxon>
        <taxon>Magnoliopsida</taxon>
        <taxon>eudicotyledons</taxon>
        <taxon>Gunneridae</taxon>
        <taxon>Pentapetalae</taxon>
        <taxon>asterids</taxon>
        <taxon>lamiids</taxon>
        <taxon>Lamiales</taxon>
        <taxon>Oleaceae</taxon>
        <taxon>Oleeae</taxon>
        <taxon>Olea</taxon>
    </lineage>
</organism>
<dbReference type="PANTHER" id="PTHR27002">
    <property type="entry name" value="RECEPTOR-LIKE SERINE/THREONINE-PROTEIN KINASE SD1-8"/>
    <property type="match status" value="1"/>
</dbReference>
<feature type="domain" description="Protein kinase" evidence="16">
    <location>
        <begin position="85"/>
        <end position="372"/>
    </location>
</feature>
<keyword evidence="5" id="KW-0732">Signal</keyword>
<evidence type="ECO:0000313" key="17">
    <source>
        <dbReference type="EMBL" id="CAA3019533.1"/>
    </source>
</evidence>
<keyword evidence="11 15" id="KW-0472">Membrane</keyword>
<proteinExistence type="predicted"/>
<gene>
    <name evidence="17" type="ORF">OLEA9_A019242</name>
</gene>
<keyword evidence="4 15" id="KW-0812">Transmembrane</keyword>
<dbReference type="GO" id="GO:0006950">
    <property type="term" value="P:response to stress"/>
    <property type="evidence" value="ECO:0007669"/>
    <property type="project" value="UniProtKB-ARBA"/>
</dbReference>
<dbReference type="SUPFAM" id="SSF56112">
    <property type="entry name" value="Protein kinase-like (PK-like)"/>
    <property type="match status" value="1"/>
</dbReference>
<evidence type="ECO:0000256" key="5">
    <source>
        <dbReference type="ARBA" id="ARBA00022729"/>
    </source>
</evidence>
<dbReference type="EMBL" id="CACTIH010009027">
    <property type="protein sequence ID" value="CAA3019533.1"/>
    <property type="molecule type" value="Genomic_DNA"/>
</dbReference>
<accession>A0A8S0UKS5</accession>
<dbReference type="FunFam" id="1.10.510.10:FF:000129">
    <property type="entry name" value="cysteine-rich receptor-like protein kinase 10"/>
    <property type="match status" value="1"/>
</dbReference>
<keyword evidence="12 17" id="KW-0675">Receptor</keyword>
<keyword evidence="3" id="KW-0808">Transferase</keyword>
<dbReference type="PROSITE" id="PS00108">
    <property type="entry name" value="PROTEIN_KINASE_ST"/>
    <property type="match status" value="1"/>
</dbReference>
<feature type="compositionally biased region" description="Basic and acidic residues" evidence="14">
    <location>
        <begin position="1"/>
        <end position="15"/>
    </location>
</feature>
<evidence type="ECO:0000256" key="8">
    <source>
        <dbReference type="ARBA" id="ARBA00022777"/>
    </source>
</evidence>
<evidence type="ECO:0000256" key="1">
    <source>
        <dbReference type="ARBA" id="ARBA00004167"/>
    </source>
</evidence>
<dbReference type="PANTHER" id="PTHR27002:SF181">
    <property type="entry name" value="RECEPTOR-LIKE SERINE_THREONINE-PROTEIN KINASE"/>
    <property type="match status" value="1"/>
</dbReference>
<dbReference type="InterPro" id="IPR001245">
    <property type="entry name" value="Ser-Thr/Tyr_kinase_cat_dom"/>
</dbReference>
<name>A0A8S0UKS5_OLEEU</name>
<reference evidence="17 18" key="1">
    <citation type="submission" date="2019-12" db="EMBL/GenBank/DDBJ databases">
        <authorList>
            <person name="Alioto T."/>
            <person name="Alioto T."/>
            <person name="Gomez Garrido J."/>
        </authorList>
    </citation>
    <scope>NUCLEOTIDE SEQUENCE [LARGE SCALE GENOMIC DNA]</scope>
</reference>
<dbReference type="InterPro" id="IPR008271">
    <property type="entry name" value="Ser/Thr_kinase_AS"/>
</dbReference>
<dbReference type="InterPro" id="IPR000719">
    <property type="entry name" value="Prot_kinase_dom"/>
</dbReference>
<keyword evidence="18" id="KW-1185">Reference proteome</keyword>
<keyword evidence="2" id="KW-0723">Serine/threonine-protein kinase</keyword>
<keyword evidence="6" id="KW-0677">Repeat</keyword>
<evidence type="ECO:0000256" key="2">
    <source>
        <dbReference type="ARBA" id="ARBA00022527"/>
    </source>
</evidence>
<sequence>MEKMMADEKMQREQQEPSQNGKNANTSRTIIIIIVSIVLGLIFVLCIRIVLRMRQQRKLEEKLGTDNDKCLQYDFGTIRAAMDNFSDANKLGQGGFGIVYRVTIRKIVSIDTEGELPNGQEIAVKRLSRDSGQGDLEFKNEVLLGARLQHRNLVSLLGFSLEKSERILVYEFMQNGSLDHFIFDPIKRPYLDWDRRYKIIRGVARGVLYIHEDSRVRIIHLDLKASNILLDGDNNPKISDFGMARLFVEDETQGNASKIGGTPGYMAPKYAMHGHFSVKSDVFSFGVLVLEIITGQRINSYQNGNRVKSLLNFAWKNWHEGTTTNLIDPALGASSTSLQDIVRCLHIGLLCVQESAADRPTMAMLVVMLSIFSLNLPTPSQPAFFMSSPDISSSTI</sequence>
<dbReference type="Gene3D" id="1.10.510.10">
    <property type="entry name" value="Transferase(Phosphotransferase) domain 1"/>
    <property type="match status" value="1"/>
</dbReference>
<dbReference type="GO" id="GO:0005524">
    <property type="term" value="F:ATP binding"/>
    <property type="evidence" value="ECO:0007669"/>
    <property type="project" value="UniProtKB-KW"/>
</dbReference>
<dbReference type="InterPro" id="IPR011009">
    <property type="entry name" value="Kinase-like_dom_sf"/>
</dbReference>
<comment type="caution">
    <text evidence="17">The sequence shown here is derived from an EMBL/GenBank/DDBJ whole genome shotgun (WGS) entry which is preliminary data.</text>
</comment>
<feature type="region of interest" description="Disordered" evidence="14">
    <location>
        <begin position="1"/>
        <end position="23"/>
    </location>
</feature>
<evidence type="ECO:0000313" key="18">
    <source>
        <dbReference type="Proteomes" id="UP000594638"/>
    </source>
</evidence>
<evidence type="ECO:0000256" key="15">
    <source>
        <dbReference type="SAM" id="Phobius"/>
    </source>
</evidence>
<keyword evidence="10 15" id="KW-1133">Transmembrane helix</keyword>
<dbReference type="GO" id="GO:0004674">
    <property type="term" value="F:protein serine/threonine kinase activity"/>
    <property type="evidence" value="ECO:0007669"/>
    <property type="project" value="UniProtKB-KW"/>
</dbReference>
<dbReference type="Gramene" id="OE9A019242T1">
    <property type="protein sequence ID" value="OE9A019242C1"/>
    <property type="gene ID" value="OE9A019242"/>
</dbReference>
<evidence type="ECO:0000256" key="10">
    <source>
        <dbReference type="ARBA" id="ARBA00022989"/>
    </source>
</evidence>
<dbReference type="PROSITE" id="PS50011">
    <property type="entry name" value="PROTEIN_KINASE_DOM"/>
    <property type="match status" value="1"/>
</dbReference>
<keyword evidence="9" id="KW-0067">ATP-binding</keyword>
<dbReference type="CDD" id="cd14066">
    <property type="entry name" value="STKc_IRAK"/>
    <property type="match status" value="1"/>
</dbReference>
<dbReference type="Gene3D" id="3.30.200.20">
    <property type="entry name" value="Phosphorylase Kinase, domain 1"/>
    <property type="match status" value="1"/>
</dbReference>
<keyword evidence="8 17" id="KW-0418">Kinase</keyword>
<evidence type="ECO:0000256" key="12">
    <source>
        <dbReference type="ARBA" id="ARBA00023170"/>
    </source>
</evidence>
<evidence type="ECO:0000259" key="16">
    <source>
        <dbReference type="PROSITE" id="PS50011"/>
    </source>
</evidence>
<evidence type="ECO:0000256" key="6">
    <source>
        <dbReference type="ARBA" id="ARBA00022737"/>
    </source>
</evidence>
<evidence type="ECO:0000256" key="14">
    <source>
        <dbReference type="SAM" id="MobiDB-lite"/>
    </source>
</evidence>
<keyword evidence="7" id="KW-0547">Nucleotide-binding</keyword>
<comment type="subcellular location">
    <subcellularLocation>
        <location evidence="1">Membrane</location>
        <topology evidence="1">Single-pass membrane protein</topology>
    </subcellularLocation>
</comment>